<dbReference type="PANTHER" id="PTHR43537">
    <property type="entry name" value="TRANSCRIPTIONAL REGULATOR, GNTR FAMILY"/>
    <property type="match status" value="1"/>
</dbReference>
<dbReference type="GO" id="GO:0003700">
    <property type="term" value="F:DNA-binding transcription factor activity"/>
    <property type="evidence" value="ECO:0007669"/>
    <property type="project" value="InterPro"/>
</dbReference>
<dbReference type="Gene3D" id="1.20.120.530">
    <property type="entry name" value="GntR ligand-binding domain-like"/>
    <property type="match status" value="1"/>
</dbReference>
<dbReference type="OrthoDB" id="2592645at2"/>
<evidence type="ECO:0000256" key="1">
    <source>
        <dbReference type="ARBA" id="ARBA00023015"/>
    </source>
</evidence>
<dbReference type="Pfam" id="PF07729">
    <property type="entry name" value="FCD"/>
    <property type="match status" value="1"/>
</dbReference>
<dbReference type="CDD" id="cd07377">
    <property type="entry name" value="WHTH_GntR"/>
    <property type="match status" value="1"/>
</dbReference>
<evidence type="ECO:0000313" key="6">
    <source>
        <dbReference type="Proteomes" id="UP000269301"/>
    </source>
</evidence>
<sequence>MKNNLDKSTLAKKIAETVASQIAEGYYEPGQRLVETELTEYFNISRSPVREALFILENQGVVEKIPRRGVRVKAISIDEINDLYDVVYNLTEFALIKGIERNNKKDIEYMEKLLVDMETIIEKREIKKFHELVEELHLKLIEFSKNKLLVDIYKNLNLRWTTFRYLTLSHPISLRKSVIEYKDIIFGIKNKDINTVSTILLSKKTRGISILENIFT</sequence>
<dbReference type="InterPro" id="IPR011711">
    <property type="entry name" value="GntR_C"/>
</dbReference>
<accession>A0A495A800</accession>
<dbReference type="RefSeq" id="WP_121203454.1">
    <property type="nucleotide sequence ID" value="NZ_RBZP01000002.1"/>
</dbReference>
<dbReference type="EMBL" id="RBZP01000002">
    <property type="protein sequence ID" value="RKQ35783.1"/>
    <property type="molecule type" value="Genomic_DNA"/>
</dbReference>
<gene>
    <name evidence="5" type="ORF">D8M06_05860</name>
</gene>
<dbReference type="PANTHER" id="PTHR43537:SF24">
    <property type="entry name" value="GLUCONATE OPERON TRANSCRIPTIONAL REPRESSOR"/>
    <property type="match status" value="1"/>
</dbReference>
<evidence type="ECO:0000313" key="5">
    <source>
        <dbReference type="EMBL" id="RKQ35783.1"/>
    </source>
</evidence>
<dbReference type="Pfam" id="PF00392">
    <property type="entry name" value="GntR"/>
    <property type="match status" value="1"/>
</dbReference>
<evidence type="ECO:0000259" key="4">
    <source>
        <dbReference type="PROSITE" id="PS50949"/>
    </source>
</evidence>
<dbReference type="Proteomes" id="UP000269301">
    <property type="component" value="Unassembled WGS sequence"/>
</dbReference>
<dbReference type="AlphaFoldDB" id="A0A495A800"/>
<keyword evidence="1" id="KW-0805">Transcription regulation</keyword>
<dbReference type="InterPro" id="IPR008920">
    <property type="entry name" value="TF_FadR/GntR_C"/>
</dbReference>
<keyword evidence="3" id="KW-0804">Transcription</keyword>
<feature type="domain" description="HTH gntR-type" evidence="4">
    <location>
        <begin position="8"/>
        <end position="75"/>
    </location>
</feature>
<proteinExistence type="predicted"/>
<evidence type="ECO:0000256" key="3">
    <source>
        <dbReference type="ARBA" id="ARBA00023163"/>
    </source>
</evidence>
<evidence type="ECO:0000256" key="2">
    <source>
        <dbReference type="ARBA" id="ARBA00023125"/>
    </source>
</evidence>
<dbReference type="InterPro" id="IPR036390">
    <property type="entry name" value="WH_DNA-bd_sf"/>
</dbReference>
<dbReference type="GO" id="GO:0003677">
    <property type="term" value="F:DNA binding"/>
    <property type="evidence" value="ECO:0007669"/>
    <property type="project" value="UniProtKB-KW"/>
</dbReference>
<dbReference type="SUPFAM" id="SSF46785">
    <property type="entry name" value="Winged helix' DNA-binding domain"/>
    <property type="match status" value="1"/>
</dbReference>
<keyword evidence="6" id="KW-1185">Reference proteome</keyword>
<dbReference type="Gene3D" id="1.10.10.10">
    <property type="entry name" value="Winged helix-like DNA-binding domain superfamily/Winged helix DNA-binding domain"/>
    <property type="match status" value="1"/>
</dbReference>
<organism evidence="5 6">
    <name type="scientific">Oceanobacillus halophilus</name>
    <dbReference type="NCBI Taxonomy" id="930130"/>
    <lineage>
        <taxon>Bacteria</taxon>
        <taxon>Bacillati</taxon>
        <taxon>Bacillota</taxon>
        <taxon>Bacilli</taxon>
        <taxon>Bacillales</taxon>
        <taxon>Bacillaceae</taxon>
        <taxon>Oceanobacillus</taxon>
    </lineage>
</organism>
<protein>
    <submittedName>
        <fullName evidence="5">GntR family transcriptional regulator</fullName>
    </submittedName>
</protein>
<dbReference type="InterPro" id="IPR036388">
    <property type="entry name" value="WH-like_DNA-bd_sf"/>
</dbReference>
<dbReference type="SMART" id="SM00345">
    <property type="entry name" value="HTH_GNTR"/>
    <property type="match status" value="1"/>
</dbReference>
<dbReference type="PROSITE" id="PS50949">
    <property type="entry name" value="HTH_GNTR"/>
    <property type="match status" value="1"/>
</dbReference>
<dbReference type="SUPFAM" id="SSF48008">
    <property type="entry name" value="GntR ligand-binding domain-like"/>
    <property type="match status" value="1"/>
</dbReference>
<comment type="caution">
    <text evidence="5">The sequence shown here is derived from an EMBL/GenBank/DDBJ whole genome shotgun (WGS) entry which is preliminary data.</text>
</comment>
<dbReference type="InterPro" id="IPR000524">
    <property type="entry name" value="Tscrpt_reg_HTH_GntR"/>
</dbReference>
<reference evidence="5 6" key="1">
    <citation type="journal article" date="2016" name="Int. J. Syst. Evol. Microbiol.">
        <title>Oceanobacillus halophilus sp. nov., a novel moderately halophilic bacterium from a hypersaline lake.</title>
        <authorList>
            <person name="Amoozegar M.A."/>
            <person name="Bagheri M."/>
            <person name="Makhdoumi A."/>
            <person name="Nikou M.M."/>
            <person name="Fazeli S.A.S."/>
            <person name="Schumann P."/>
            <person name="Sproer C."/>
            <person name="Sanchez-Porro C."/>
            <person name="Ventosa A."/>
        </authorList>
    </citation>
    <scope>NUCLEOTIDE SEQUENCE [LARGE SCALE GENOMIC DNA]</scope>
    <source>
        <strain evidence="5 6">DSM 23996</strain>
    </source>
</reference>
<name>A0A495A800_9BACI</name>
<keyword evidence="2" id="KW-0238">DNA-binding</keyword>